<feature type="domain" description="Glycosyltransferase subfamily 4-like N-terminal" evidence="3">
    <location>
        <begin position="13"/>
        <end position="158"/>
    </location>
</feature>
<dbReference type="RefSeq" id="WP_394303872.1">
    <property type="nucleotide sequence ID" value="NZ_JBHMQT010000059.1"/>
</dbReference>
<protein>
    <submittedName>
        <fullName evidence="4">Glycosyltransferase</fullName>
        <ecNumber evidence="4">2.4.-.-</ecNumber>
    </submittedName>
</protein>
<keyword evidence="1 4" id="KW-0328">Glycosyltransferase</keyword>
<reference evidence="4 5" key="1">
    <citation type="submission" date="2024-09" db="EMBL/GenBank/DDBJ databases">
        <authorList>
            <person name="Sun Q."/>
            <person name="Mori K."/>
        </authorList>
    </citation>
    <scope>NUCLEOTIDE SEQUENCE [LARGE SCALE GENOMIC DNA]</scope>
    <source>
        <strain evidence="4 5">TBRC 1851</strain>
    </source>
</reference>
<dbReference type="InterPro" id="IPR050194">
    <property type="entry name" value="Glycosyltransferase_grp1"/>
</dbReference>
<organism evidence="4 5">
    <name type="scientific">Sphaerimonospora cavernae</name>
    <dbReference type="NCBI Taxonomy" id="1740611"/>
    <lineage>
        <taxon>Bacteria</taxon>
        <taxon>Bacillati</taxon>
        <taxon>Actinomycetota</taxon>
        <taxon>Actinomycetes</taxon>
        <taxon>Streptosporangiales</taxon>
        <taxon>Streptosporangiaceae</taxon>
        <taxon>Sphaerimonospora</taxon>
    </lineage>
</organism>
<evidence type="ECO:0000313" key="5">
    <source>
        <dbReference type="Proteomes" id="UP001589870"/>
    </source>
</evidence>
<dbReference type="EC" id="2.4.-.-" evidence="4"/>
<dbReference type="PANTHER" id="PTHR45947:SF3">
    <property type="entry name" value="SULFOQUINOVOSYL TRANSFERASE SQD2"/>
    <property type="match status" value="1"/>
</dbReference>
<dbReference type="GO" id="GO:0016757">
    <property type="term" value="F:glycosyltransferase activity"/>
    <property type="evidence" value="ECO:0007669"/>
    <property type="project" value="UniProtKB-KW"/>
</dbReference>
<evidence type="ECO:0000256" key="1">
    <source>
        <dbReference type="ARBA" id="ARBA00022676"/>
    </source>
</evidence>
<dbReference type="EMBL" id="JBHMQT010000059">
    <property type="protein sequence ID" value="MFC0865866.1"/>
    <property type="molecule type" value="Genomic_DNA"/>
</dbReference>
<accession>A0ABV6UCE2</accession>
<gene>
    <name evidence="4" type="ORF">ACFHYQ_26560</name>
</gene>
<dbReference type="Proteomes" id="UP001589870">
    <property type="component" value="Unassembled WGS sequence"/>
</dbReference>
<evidence type="ECO:0000313" key="4">
    <source>
        <dbReference type="EMBL" id="MFC0865866.1"/>
    </source>
</evidence>
<dbReference type="Gene3D" id="3.40.50.2000">
    <property type="entry name" value="Glycogen Phosphorylase B"/>
    <property type="match status" value="2"/>
</dbReference>
<dbReference type="Pfam" id="PF13439">
    <property type="entry name" value="Glyco_transf_4"/>
    <property type="match status" value="1"/>
</dbReference>
<evidence type="ECO:0000256" key="2">
    <source>
        <dbReference type="ARBA" id="ARBA00022679"/>
    </source>
</evidence>
<dbReference type="Pfam" id="PF13692">
    <property type="entry name" value="Glyco_trans_1_4"/>
    <property type="match status" value="1"/>
</dbReference>
<comment type="caution">
    <text evidence="4">The sequence shown here is derived from an EMBL/GenBank/DDBJ whole genome shotgun (WGS) entry which is preliminary data.</text>
</comment>
<proteinExistence type="predicted"/>
<dbReference type="SUPFAM" id="SSF53756">
    <property type="entry name" value="UDP-Glycosyltransferase/glycogen phosphorylase"/>
    <property type="match status" value="1"/>
</dbReference>
<keyword evidence="5" id="KW-1185">Reference proteome</keyword>
<evidence type="ECO:0000259" key="3">
    <source>
        <dbReference type="Pfam" id="PF13439"/>
    </source>
</evidence>
<name>A0ABV6UCE2_9ACTN</name>
<dbReference type="PANTHER" id="PTHR45947">
    <property type="entry name" value="SULFOQUINOVOSYL TRANSFERASE SQD2"/>
    <property type="match status" value="1"/>
</dbReference>
<dbReference type="InterPro" id="IPR028098">
    <property type="entry name" value="Glyco_trans_4-like_N"/>
</dbReference>
<sequence length="357" mass="36936">MRHVAFVIDSEAFGGAEVYATLLVRHLPAGMHRTVVVSEPLAGPVCTAVGEAADVVVVPPSRHRPVAPWLSRTLVELAPDVVHVNLVDPGSNRAALMAAADVAPTVATLHLTGADGPGPAEAYRRVSCFTAPSAATAAQLARLAPGAPIVRVRSGVDLPAEGVCLRDRSPVVIGGVGRLTAQKGFDLLIQAAAELTQEGLPIRIVVAGRGRDRDVLAHAAEDLPVTFIGHIQDVGALLRDVDVFCLPSRNEALSLTLLEAMGHGLPCVSTAVGDTAAEVGSDALVVPPGDPAALTAALRRLVADAGARLELGRRARARALAAFDARRMAADTFAVLRRTAAARRPSPGPGERSVASR</sequence>
<keyword evidence="2 4" id="KW-0808">Transferase</keyword>